<name>A0AAV5R3L7_PICKL</name>
<evidence type="ECO:0000313" key="4">
    <source>
        <dbReference type="Proteomes" id="UP001378960"/>
    </source>
</evidence>
<feature type="region of interest" description="Disordered" evidence="1">
    <location>
        <begin position="1"/>
        <end position="35"/>
    </location>
</feature>
<sequence length="601" mass="68296">MVRIHPNSSLSDSPKSKLEDDTQTPTMDSTIRDGRISLQILQTCDARADPMSWTQGSTANAESAEETEQEKTTQKEMQIQDNKSGIDSEKTQKSSIYFQKNQSQISYETYKSGESLTDNNNISPQSKHRGSIASYLSGSRSNNNSPRRSLNQGSYNNTNNSSQYSPMGMADTDIDNGGRSESSDNDLSSGQSPREKRYSAPRLSIISENKGVTAWLQTAMLFDNSSTLSAFVEDPNLLPKNYEADIMENGDTHGNSVNDGINNSTFDLEAQKMQNILQSSSDESGDRASHKNSSKHNKSNRGSISTHKSSSSKSKNNQFPVYPVNKKLDITFADTTIDRKKRELGLHENMIMDKRKTLEDNIEIAYNINSCISSGVYNEYTESSDESEVPYELTFKKPTQSSKRDLSKNSKLRFPSKSGGYWVPRLKPLAEFLDYKFEGKKYEFTDEEMEFIKKIDFLLSCNFCYRGFNILMMMSMILNLSAIIVVTTLFALEKLTIVIELIHILFFDLVALFILFTLNSCASREVRINGEYAVISYVRIYWHLMKRSISSKYREKYLFIDDWFGDDKSKFIKKNLKALSELNLELENNSEFDLDNQSNYI</sequence>
<feature type="region of interest" description="Disordered" evidence="1">
    <location>
        <begin position="278"/>
        <end position="320"/>
    </location>
</feature>
<protein>
    <submittedName>
        <fullName evidence="3">Uncharacterized protein</fullName>
    </submittedName>
</protein>
<evidence type="ECO:0000256" key="1">
    <source>
        <dbReference type="SAM" id="MobiDB-lite"/>
    </source>
</evidence>
<keyword evidence="4" id="KW-1185">Reference proteome</keyword>
<feature type="transmembrane region" description="Helical" evidence="2">
    <location>
        <begin position="497"/>
        <end position="518"/>
    </location>
</feature>
<keyword evidence="2" id="KW-0812">Transmembrane</keyword>
<gene>
    <name evidence="3" type="ORF">DAPK24_021720</name>
</gene>
<organism evidence="3 4">
    <name type="scientific">Pichia kluyveri</name>
    <name type="common">Yeast</name>
    <dbReference type="NCBI Taxonomy" id="36015"/>
    <lineage>
        <taxon>Eukaryota</taxon>
        <taxon>Fungi</taxon>
        <taxon>Dikarya</taxon>
        <taxon>Ascomycota</taxon>
        <taxon>Saccharomycotina</taxon>
        <taxon>Pichiomycetes</taxon>
        <taxon>Pichiales</taxon>
        <taxon>Pichiaceae</taxon>
        <taxon>Pichia</taxon>
    </lineage>
</organism>
<comment type="caution">
    <text evidence="3">The sequence shown here is derived from an EMBL/GenBank/DDBJ whole genome shotgun (WGS) entry which is preliminary data.</text>
</comment>
<feature type="compositionally biased region" description="Low complexity" evidence="1">
    <location>
        <begin position="137"/>
        <end position="165"/>
    </location>
</feature>
<feature type="compositionally biased region" description="Basic residues" evidence="1">
    <location>
        <begin position="290"/>
        <end position="299"/>
    </location>
</feature>
<feature type="region of interest" description="Disordered" evidence="1">
    <location>
        <begin position="47"/>
        <end position="202"/>
    </location>
</feature>
<dbReference type="Proteomes" id="UP001378960">
    <property type="component" value="Unassembled WGS sequence"/>
</dbReference>
<dbReference type="AlphaFoldDB" id="A0AAV5R3L7"/>
<proteinExistence type="predicted"/>
<dbReference type="EMBL" id="BTGB01000002">
    <property type="protein sequence ID" value="GMM45597.1"/>
    <property type="molecule type" value="Genomic_DNA"/>
</dbReference>
<feature type="compositionally biased region" description="Polar residues" evidence="1">
    <location>
        <begin position="1"/>
        <end position="13"/>
    </location>
</feature>
<evidence type="ECO:0000313" key="3">
    <source>
        <dbReference type="EMBL" id="GMM45597.1"/>
    </source>
</evidence>
<feature type="compositionally biased region" description="Low complexity" evidence="1">
    <location>
        <begin position="303"/>
        <end position="315"/>
    </location>
</feature>
<accession>A0AAV5R3L7</accession>
<evidence type="ECO:0000256" key="2">
    <source>
        <dbReference type="SAM" id="Phobius"/>
    </source>
</evidence>
<feature type="compositionally biased region" description="Polar residues" evidence="1">
    <location>
        <begin position="93"/>
        <end position="125"/>
    </location>
</feature>
<keyword evidence="2" id="KW-0472">Membrane</keyword>
<feature type="transmembrane region" description="Helical" evidence="2">
    <location>
        <begin position="470"/>
        <end position="490"/>
    </location>
</feature>
<keyword evidence="2" id="KW-1133">Transmembrane helix</keyword>
<reference evidence="3 4" key="1">
    <citation type="journal article" date="2023" name="Elife">
        <title>Identification of key yeast species and microbe-microbe interactions impacting larval growth of Drosophila in the wild.</title>
        <authorList>
            <person name="Mure A."/>
            <person name="Sugiura Y."/>
            <person name="Maeda R."/>
            <person name="Honda K."/>
            <person name="Sakurai N."/>
            <person name="Takahashi Y."/>
            <person name="Watada M."/>
            <person name="Katoh T."/>
            <person name="Gotoh A."/>
            <person name="Gotoh Y."/>
            <person name="Taniguchi I."/>
            <person name="Nakamura K."/>
            <person name="Hayashi T."/>
            <person name="Katayama T."/>
            <person name="Uemura T."/>
            <person name="Hattori Y."/>
        </authorList>
    </citation>
    <scope>NUCLEOTIDE SEQUENCE [LARGE SCALE GENOMIC DNA]</scope>
    <source>
        <strain evidence="3 4">PK-24</strain>
    </source>
</reference>